<dbReference type="AlphaFoldDB" id="A0A9D4MYA7"/>
<keyword evidence="4 9" id="KW-1133">Transmembrane helix</keyword>
<dbReference type="PANTHER" id="PTHR11537">
    <property type="entry name" value="VOLTAGE-GATED POTASSIUM CHANNEL"/>
    <property type="match status" value="1"/>
</dbReference>
<feature type="domain" description="Potassium channel tetramerisation-type BTB" evidence="10">
    <location>
        <begin position="2"/>
        <end position="131"/>
    </location>
</feature>
<keyword evidence="3 9" id="KW-0812">Transmembrane</keyword>
<comment type="subcellular location">
    <subcellularLocation>
        <location evidence="1">Membrane</location>
        <topology evidence="1">Multi-pass membrane protein</topology>
    </subcellularLocation>
</comment>
<keyword evidence="5" id="KW-0406">Ion transport</keyword>
<dbReference type="Pfam" id="PF02214">
    <property type="entry name" value="BTB_2"/>
    <property type="match status" value="1"/>
</dbReference>
<evidence type="ECO:0000256" key="2">
    <source>
        <dbReference type="ARBA" id="ARBA00022448"/>
    </source>
</evidence>
<proteinExistence type="predicted"/>
<dbReference type="InterPro" id="IPR027359">
    <property type="entry name" value="Volt_channel_dom_sf"/>
</dbReference>
<evidence type="ECO:0000256" key="1">
    <source>
        <dbReference type="ARBA" id="ARBA00004141"/>
    </source>
</evidence>
<keyword evidence="12" id="KW-1185">Reference proteome</keyword>
<evidence type="ECO:0000256" key="7">
    <source>
        <dbReference type="ARBA" id="ARBA00023303"/>
    </source>
</evidence>
<dbReference type="Gene3D" id="1.20.120.350">
    <property type="entry name" value="Voltage-gated potassium channels. Chain C"/>
    <property type="match status" value="1"/>
</dbReference>
<protein>
    <recommendedName>
        <fullName evidence="10">Potassium channel tetramerisation-type BTB domain-containing protein</fullName>
    </recommendedName>
</protein>
<dbReference type="GO" id="GO:0008076">
    <property type="term" value="C:voltage-gated potassium channel complex"/>
    <property type="evidence" value="ECO:0007669"/>
    <property type="project" value="InterPro"/>
</dbReference>
<evidence type="ECO:0000313" key="12">
    <source>
        <dbReference type="Proteomes" id="UP000828390"/>
    </source>
</evidence>
<keyword evidence="2" id="KW-0813">Transport</keyword>
<dbReference type="InterPro" id="IPR028325">
    <property type="entry name" value="VG_K_chnl"/>
</dbReference>
<evidence type="ECO:0000256" key="3">
    <source>
        <dbReference type="ARBA" id="ARBA00022692"/>
    </source>
</evidence>
<keyword evidence="7" id="KW-0407">Ion channel</keyword>
<evidence type="ECO:0000256" key="4">
    <source>
        <dbReference type="ARBA" id="ARBA00022989"/>
    </source>
</evidence>
<evidence type="ECO:0000256" key="6">
    <source>
        <dbReference type="ARBA" id="ARBA00023136"/>
    </source>
</evidence>
<sequence length="434" mass="48678">MKIFVSGTLFEFDEATVKCRPGHLLEKLRKKHSEQKQVVSADSKEVDTSQTDRPFDDIRGLIRSPNAEMEATTAANTSAHITVHGRSTEAFKAIWTYYQTGRLHIPLCVCSGAFKEELDYWGISTSELADCCLYRYYAFKEDQKTRGDFLKESSASPRNAAKKESCYPRLRTVTGRIWNIVDNADGSLASRFYFGLVIAMVLLSIITMALSTDPSLRRKASSCEILEYMDYTDNKDTDKYREHLGNPSCKSYLIFLPFMAYSAQNEEKQEAGYDGTNGKFGVKPGTTDPVFNIPTTPSKDATESIPFESIAPTVDKPSTSDHPVNTQESQTPIFSPTRRTDVIPCFSSLCPTKLPYRTKVIPQFISGEDEIVMSDGTTVRVPNLTVPVMALDVLESIALLFFSCDLLLQPYHVSISDTFLFLCEQYRGRNRTGL</sequence>
<dbReference type="InterPro" id="IPR003131">
    <property type="entry name" value="T1-type_BTB"/>
</dbReference>
<dbReference type="Proteomes" id="UP000828390">
    <property type="component" value="Unassembled WGS sequence"/>
</dbReference>
<feature type="region of interest" description="Disordered" evidence="8">
    <location>
        <begin position="311"/>
        <end position="332"/>
    </location>
</feature>
<reference evidence="11" key="1">
    <citation type="journal article" date="2019" name="bioRxiv">
        <title>The Genome of the Zebra Mussel, Dreissena polymorpha: A Resource for Invasive Species Research.</title>
        <authorList>
            <person name="McCartney M.A."/>
            <person name="Auch B."/>
            <person name="Kono T."/>
            <person name="Mallez S."/>
            <person name="Zhang Y."/>
            <person name="Obille A."/>
            <person name="Becker A."/>
            <person name="Abrahante J.E."/>
            <person name="Garbe J."/>
            <person name="Badalamenti J.P."/>
            <person name="Herman A."/>
            <person name="Mangelson H."/>
            <person name="Liachko I."/>
            <person name="Sullivan S."/>
            <person name="Sone E.D."/>
            <person name="Koren S."/>
            <person name="Silverstein K.A.T."/>
            <person name="Beckman K.B."/>
            <person name="Gohl D.M."/>
        </authorList>
    </citation>
    <scope>NUCLEOTIDE SEQUENCE</scope>
    <source>
        <strain evidence="11">Duluth1</strain>
        <tissue evidence="11">Whole animal</tissue>
    </source>
</reference>
<organism evidence="11 12">
    <name type="scientific">Dreissena polymorpha</name>
    <name type="common">Zebra mussel</name>
    <name type="synonym">Mytilus polymorpha</name>
    <dbReference type="NCBI Taxonomy" id="45954"/>
    <lineage>
        <taxon>Eukaryota</taxon>
        <taxon>Metazoa</taxon>
        <taxon>Spiralia</taxon>
        <taxon>Lophotrochozoa</taxon>
        <taxon>Mollusca</taxon>
        <taxon>Bivalvia</taxon>
        <taxon>Autobranchia</taxon>
        <taxon>Heteroconchia</taxon>
        <taxon>Euheterodonta</taxon>
        <taxon>Imparidentia</taxon>
        <taxon>Neoheterodontei</taxon>
        <taxon>Myida</taxon>
        <taxon>Dreissenoidea</taxon>
        <taxon>Dreissenidae</taxon>
        <taxon>Dreissena</taxon>
    </lineage>
</organism>
<dbReference type="SUPFAM" id="SSF54695">
    <property type="entry name" value="POZ domain"/>
    <property type="match status" value="1"/>
</dbReference>
<dbReference type="GO" id="GO:0051260">
    <property type="term" value="P:protein homooligomerization"/>
    <property type="evidence" value="ECO:0007669"/>
    <property type="project" value="InterPro"/>
</dbReference>
<dbReference type="EMBL" id="JAIWYP010000001">
    <property type="protein sequence ID" value="KAH3884201.1"/>
    <property type="molecule type" value="Genomic_DNA"/>
</dbReference>
<accession>A0A9D4MYA7</accession>
<dbReference type="GO" id="GO:0001508">
    <property type="term" value="P:action potential"/>
    <property type="evidence" value="ECO:0007669"/>
    <property type="project" value="TreeGrafter"/>
</dbReference>
<evidence type="ECO:0000313" key="11">
    <source>
        <dbReference type="EMBL" id="KAH3884201.1"/>
    </source>
</evidence>
<keyword evidence="6 9" id="KW-0472">Membrane</keyword>
<feature type="compositionally biased region" description="Polar residues" evidence="8">
    <location>
        <begin position="316"/>
        <end position="332"/>
    </location>
</feature>
<dbReference type="PRINTS" id="PR01498">
    <property type="entry name" value="SHAWCHANNEL"/>
</dbReference>
<gene>
    <name evidence="11" type="ORF">DPMN_008176</name>
</gene>
<dbReference type="InterPro" id="IPR003974">
    <property type="entry name" value="K_chnl_volt-dep_Kv3"/>
</dbReference>
<feature type="transmembrane region" description="Helical" evidence="9">
    <location>
        <begin position="192"/>
        <end position="210"/>
    </location>
</feature>
<dbReference type="Gene3D" id="3.30.710.10">
    <property type="entry name" value="Potassium Channel Kv1.1, Chain A"/>
    <property type="match status" value="1"/>
</dbReference>
<dbReference type="PANTHER" id="PTHR11537:SF254">
    <property type="entry name" value="POTASSIUM VOLTAGE-GATED CHANNEL PROTEIN SHAB"/>
    <property type="match status" value="1"/>
</dbReference>
<name>A0A9D4MYA7_DREPO</name>
<evidence type="ECO:0000256" key="8">
    <source>
        <dbReference type="SAM" id="MobiDB-lite"/>
    </source>
</evidence>
<evidence type="ECO:0000256" key="5">
    <source>
        <dbReference type="ARBA" id="ARBA00023065"/>
    </source>
</evidence>
<evidence type="ECO:0000259" key="10">
    <source>
        <dbReference type="Pfam" id="PF02214"/>
    </source>
</evidence>
<comment type="caution">
    <text evidence="11">The sequence shown here is derived from an EMBL/GenBank/DDBJ whole genome shotgun (WGS) entry which is preliminary data.</text>
</comment>
<evidence type="ECO:0000256" key="9">
    <source>
        <dbReference type="SAM" id="Phobius"/>
    </source>
</evidence>
<reference evidence="11" key="2">
    <citation type="submission" date="2020-11" db="EMBL/GenBank/DDBJ databases">
        <authorList>
            <person name="McCartney M.A."/>
            <person name="Auch B."/>
            <person name="Kono T."/>
            <person name="Mallez S."/>
            <person name="Becker A."/>
            <person name="Gohl D.M."/>
            <person name="Silverstein K.A.T."/>
            <person name="Koren S."/>
            <person name="Bechman K.B."/>
            <person name="Herman A."/>
            <person name="Abrahante J.E."/>
            <person name="Garbe J."/>
        </authorList>
    </citation>
    <scope>NUCLEOTIDE SEQUENCE</scope>
    <source>
        <strain evidence="11">Duluth1</strain>
        <tissue evidence="11">Whole animal</tissue>
    </source>
</reference>
<dbReference type="GO" id="GO:0005249">
    <property type="term" value="F:voltage-gated potassium channel activity"/>
    <property type="evidence" value="ECO:0007669"/>
    <property type="project" value="InterPro"/>
</dbReference>
<dbReference type="InterPro" id="IPR011333">
    <property type="entry name" value="SKP1/BTB/POZ_sf"/>
</dbReference>